<reference evidence="4 5" key="1">
    <citation type="submission" date="2021-03" db="EMBL/GenBank/DDBJ databases">
        <title>Complete Genome Sequences of Two Lysobacter Strains Isolated from Sea Water (Lysobacter caseinilyticus) and Soil (Lysobacter helvus) in South Korea.</title>
        <authorList>
            <person name="Watanabe Y."/>
            <person name="Arakawa K."/>
        </authorList>
    </citation>
    <scope>NUCLEOTIDE SEQUENCE [LARGE SCALE GENOMIC DNA]</scope>
    <source>
        <strain evidence="4 5">D10</strain>
    </source>
</reference>
<dbReference type="InterPro" id="IPR050278">
    <property type="entry name" value="Serine_Prot_S9B/DPPIV"/>
</dbReference>
<feature type="region of interest" description="Disordered" evidence="1">
    <location>
        <begin position="232"/>
        <end position="254"/>
    </location>
</feature>
<dbReference type="Gene3D" id="2.120.10.30">
    <property type="entry name" value="TolB, C-terminal domain"/>
    <property type="match status" value="1"/>
</dbReference>
<evidence type="ECO:0000259" key="2">
    <source>
        <dbReference type="Pfam" id="PF00326"/>
    </source>
</evidence>
<dbReference type="PANTHER" id="PTHR11731:SF193">
    <property type="entry name" value="DIPEPTIDYL PEPTIDASE 9"/>
    <property type="match status" value="1"/>
</dbReference>
<evidence type="ECO:0000313" key="4">
    <source>
        <dbReference type="EMBL" id="BCT95458.1"/>
    </source>
</evidence>
<dbReference type="InterPro" id="IPR001375">
    <property type="entry name" value="Peptidase_S9_cat"/>
</dbReference>
<dbReference type="SUPFAM" id="SSF82171">
    <property type="entry name" value="DPP6 N-terminal domain-like"/>
    <property type="match status" value="1"/>
</dbReference>
<keyword evidence="5" id="KW-1185">Reference proteome</keyword>
<sequence>MTFDLGPRPSRLLGCAASVLPELPMRLPAAAPLLPFACLLATLAMPAFAQAPQAPQAATADAPLTLTQVMADPDWIGPPIEQAWWSWDGQRAYSLRKRAGATVRDTYVQPIAGGVATVLDGPSRADADAAQPVIDATRAHMAFVRNGDVFVRDLRSGALTQVTRSNDDESQPQWGSDGSLAFRVSNDWYRWTARDGVRQAAVVRAEKAPNTPPKADDLRDRQLRLIDTLRNDRAQKDAAREQSDAWRKADPTRAPAPAFLGDDVEIADSALSPDGRWLLVVTTAKGADTGTAGKMPKYVTESGYEEFEDVRTRVGHNAPLPQRLWLVDVNGASVRELKFDALPGIDVDPLAAMRKAAKKPALKGARDVQVLTSGDNSGPPSIRFTPDGRQAAVMVRAIDNKDRWIATVDFANAKLQSRHRLTDPAWINWGFNDFGFAPDGALWFLSEQDGYSHLYIADGNGAPRALTSGNWETSQPVLTGDGKRFFFLCNRAWPGDYEVCSVDRNGGAVREVTALDGVEDFVLSPDEAKVLVRHSGSYIPPQVAVIGANGEGLAELTDTRTPQFRARTWIQPEYVQIPSKHGAGTIWGKYYGPKQMEAGRTYPIVMFVHGAGYLQNVSTRYPNYFREQMFHDLLVQRGYIVLDLDYRASEGYGRKWRTDIYRRMGTPELEDYLDGLDWIVANKQGDRAHVGIYGGSYGGFMTFMALFKQPGVFKAGAALRPVSDWSQYNHEYTANILNTPELDPEAYKVSSPIEYAAGLQDSLLIAHGMIDDNVFFKDSVMMTQKLIELRKDKWELAPYPLERHGFTHPDSWYDEYRRILELFDRTLK</sequence>
<feature type="domain" description="Peptidase S9 prolyl oligopeptidase catalytic" evidence="2">
    <location>
        <begin position="633"/>
        <end position="828"/>
    </location>
</feature>
<evidence type="ECO:0000259" key="3">
    <source>
        <dbReference type="Pfam" id="PF00930"/>
    </source>
</evidence>
<evidence type="ECO:0000313" key="5">
    <source>
        <dbReference type="Proteomes" id="UP000680514"/>
    </source>
</evidence>
<dbReference type="InterPro" id="IPR011042">
    <property type="entry name" value="6-blade_b-propeller_TolB-like"/>
</dbReference>
<dbReference type="Gene3D" id="2.140.10.30">
    <property type="entry name" value="Dipeptidylpeptidase IV, N-terminal domain"/>
    <property type="match status" value="1"/>
</dbReference>
<dbReference type="InterPro" id="IPR029058">
    <property type="entry name" value="AB_hydrolase_fold"/>
</dbReference>
<proteinExistence type="predicted"/>
<protein>
    <submittedName>
        <fullName evidence="4">Peptidase S9</fullName>
    </submittedName>
</protein>
<dbReference type="Pfam" id="PF00930">
    <property type="entry name" value="DPPIV_N"/>
    <property type="match status" value="1"/>
</dbReference>
<feature type="compositionally biased region" description="Basic and acidic residues" evidence="1">
    <location>
        <begin position="232"/>
        <end position="251"/>
    </location>
</feature>
<dbReference type="Proteomes" id="UP000680514">
    <property type="component" value="Chromosome"/>
</dbReference>
<feature type="domain" description="Dipeptidylpeptidase IV N-terminal" evidence="3">
    <location>
        <begin position="382"/>
        <end position="541"/>
    </location>
</feature>
<name>A0ABM7QD83_9GAMM</name>
<accession>A0ABM7QD83</accession>
<dbReference type="PANTHER" id="PTHR11731">
    <property type="entry name" value="PROTEASE FAMILY S9B,C DIPEPTIDYL-PEPTIDASE IV-RELATED"/>
    <property type="match status" value="1"/>
</dbReference>
<gene>
    <name evidence="4" type="ORF">LYSHEL_13290</name>
</gene>
<dbReference type="Pfam" id="PF00326">
    <property type="entry name" value="Peptidase_S9"/>
    <property type="match status" value="1"/>
</dbReference>
<dbReference type="Gene3D" id="3.40.50.1820">
    <property type="entry name" value="alpha/beta hydrolase"/>
    <property type="match status" value="1"/>
</dbReference>
<dbReference type="EMBL" id="AP024546">
    <property type="protein sequence ID" value="BCT95458.1"/>
    <property type="molecule type" value="Genomic_DNA"/>
</dbReference>
<organism evidence="4 5">
    <name type="scientific">Lysobacter helvus</name>
    <dbReference type="NCBI Taxonomy" id="2675059"/>
    <lineage>
        <taxon>Bacteria</taxon>
        <taxon>Pseudomonadati</taxon>
        <taxon>Pseudomonadota</taxon>
        <taxon>Gammaproteobacteria</taxon>
        <taxon>Lysobacterales</taxon>
        <taxon>Lysobacteraceae</taxon>
        <taxon>Lysobacter</taxon>
    </lineage>
</organism>
<evidence type="ECO:0000256" key="1">
    <source>
        <dbReference type="SAM" id="MobiDB-lite"/>
    </source>
</evidence>
<dbReference type="SUPFAM" id="SSF53474">
    <property type="entry name" value="alpha/beta-Hydrolases"/>
    <property type="match status" value="1"/>
</dbReference>
<dbReference type="InterPro" id="IPR002469">
    <property type="entry name" value="Peptidase_S9B_N"/>
</dbReference>